<comment type="caution">
    <text evidence="2">The sequence shown here is derived from an EMBL/GenBank/DDBJ whole genome shotgun (WGS) entry which is preliminary data.</text>
</comment>
<dbReference type="AlphaFoldDB" id="A0A845M053"/>
<accession>A0A845M053</accession>
<keyword evidence="1" id="KW-0472">Membrane</keyword>
<keyword evidence="1" id="KW-0812">Transmembrane</keyword>
<proteinExistence type="predicted"/>
<name>A0A845M053_9RHOB</name>
<dbReference type="RefSeq" id="WP_161350541.1">
    <property type="nucleotide sequence ID" value="NZ_WTUX01000010.1"/>
</dbReference>
<feature type="transmembrane region" description="Helical" evidence="1">
    <location>
        <begin position="42"/>
        <end position="60"/>
    </location>
</feature>
<protein>
    <submittedName>
        <fullName evidence="2">Uncharacterized protein</fullName>
    </submittedName>
</protein>
<gene>
    <name evidence="2" type="ORF">GQE99_05245</name>
</gene>
<evidence type="ECO:0000313" key="2">
    <source>
        <dbReference type="EMBL" id="MZR12419.1"/>
    </source>
</evidence>
<organism evidence="2 3">
    <name type="scientific">Maritimibacter harenae</name>
    <dbReference type="NCBI Taxonomy" id="2606218"/>
    <lineage>
        <taxon>Bacteria</taxon>
        <taxon>Pseudomonadati</taxon>
        <taxon>Pseudomonadota</taxon>
        <taxon>Alphaproteobacteria</taxon>
        <taxon>Rhodobacterales</taxon>
        <taxon>Roseobacteraceae</taxon>
        <taxon>Maritimibacter</taxon>
    </lineage>
</organism>
<dbReference type="EMBL" id="WTUX01000010">
    <property type="protein sequence ID" value="MZR12419.1"/>
    <property type="molecule type" value="Genomic_DNA"/>
</dbReference>
<dbReference type="Proteomes" id="UP000467322">
    <property type="component" value="Unassembled WGS sequence"/>
</dbReference>
<evidence type="ECO:0000256" key="1">
    <source>
        <dbReference type="SAM" id="Phobius"/>
    </source>
</evidence>
<keyword evidence="1" id="KW-1133">Transmembrane helix</keyword>
<evidence type="ECO:0000313" key="3">
    <source>
        <dbReference type="Proteomes" id="UP000467322"/>
    </source>
</evidence>
<keyword evidence="3" id="KW-1185">Reference proteome</keyword>
<reference evidence="2 3" key="1">
    <citation type="submission" date="2019-12" db="EMBL/GenBank/DDBJ databases">
        <title>Maritimibacter sp. nov. sp. isolated from sea sand.</title>
        <authorList>
            <person name="Kim J."/>
            <person name="Jeong S.E."/>
            <person name="Jung H.S."/>
            <person name="Jeon C.O."/>
        </authorList>
    </citation>
    <scope>NUCLEOTIDE SEQUENCE [LARGE SCALE GENOMIC DNA]</scope>
    <source>
        <strain evidence="2 3">DP07</strain>
    </source>
</reference>
<sequence>MTRLSRPLRWTLALVVTVAASVALMLAAPALPFDGTAGGAMLRAGLTGAVFVAMMALLKLGRRESSDTRND</sequence>